<proteinExistence type="predicted"/>
<evidence type="ECO:0000313" key="4">
    <source>
        <dbReference type="Proteomes" id="UP000663832"/>
    </source>
</evidence>
<dbReference type="PANTHER" id="PTHR31655:SF7">
    <property type="entry name" value="PROTEIN FAM78A"/>
    <property type="match status" value="1"/>
</dbReference>
<gene>
    <name evidence="2" type="ORF">BJG266_LOCUS12221</name>
    <name evidence="3" type="ORF">QVE165_LOCUS19706</name>
</gene>
<dbReference type="EMBL" id="CAJNOM010000121">
    <property type="protein sequence ID" value="CAF1089928.1"/>
    <property type="molecule type" value="Genomic_DNA"/>
</dbReference>
<reference evidence="2" key="1">
    <citation type="submission" date="2021-02" db="EMBL/GenBank/DDBJ databases">
        <authorList>
            <person name="Nowell W R."/>
        </authorList>
    </citation>
    <scope>NUCLEOTIDE SEQUENCE</scope>
</reference>
<feature type="region of interest" description="Disordered" evidence="1">
    <location>
        <begin position="17"/>
        <end position="55"/>
    </location>
</feature>
<organism evidence="2 5">
    <name type="scientific">Adineta steineri</name>
    <dbReference type="NCBI Taxonomy" id="433720"/>
    <lineage>
        <taxon>Eukaryota</taxon>
        <taxon>Metazoa</taxon>
        <taxon>Spiralia</taxon>
        <taxon>Gnathifera</taxon>
        <taxon>Rotifera</taxon>
        <taxon>Eurotatoria</taxon>
        <taxon>Bdelloidea</taxon>
        <taxon>Adinetida</taxon>
        <taxon>Adinetidae</taxon>
        <taxon>Adineta</taxon>
    </lineage>
</organism>
<evidence type="ECO:0000313" key="5">
    <source>
        <dbReference type="Proteomes" id="UP000663877"/>
    </source>
</evidence>
<dbReference type="Proteomes" id="UP000663877">
    <property type="component" value="Unassembled WGS sequence"/>
</dbReference>
<comment type="caution">
    <text evidence="2">The sequence shown here is derived from an EMBL/GenBank/DDBJ whole genome shotgun (WGS) entry which is preliminary data.</text>
</comment>
<evidence type="ECO:0000256" key="1">
    <source>
        <dbReference type="SAM" id="MobiDB-lite"/>
    </source>
</evidence>
<sequence>MPRHLFVESKTILSTSKNIVNQSEKRDHHSRIFQDDRTHNKENKLNEDHRQRKYSTNRIVDTFKFHEHEEKWSKNQSTSDKRQQRRQSSKMGTTFSGSGSALKGSTSAIPHGIRSSLLNTPNSSREKDEGRIPLSATSLLTDSRPLPRIKILELRAEIESKPTLIDETSSSVLKYKTPQFKSHVTFQIPAIDENQNWKIGWIQACTHMEFFNTYGDYGYTSWEFPEMVTREKPLINDSDGRNYPWYGSSHQVVTINGPISHTSKYTVTMRDFFHPCDEEIPRLTHIYRNQHFLVWLAAMDLESKDIYILRTVEWKKIIEISVDPKRQRGRRSTLISDPSPEQPTIYEENLPIPTCALYPPTANSAQVLVWRPTSGQPTLVVPPKSIEINTTNCK</sequence>
<accession>A0A814BZ06</accession>
<dbReference type="EMBL" id="CAJNOI010000046">
    <property type="protein sequence ID" value="CAF0933266.1"/>
    <property type="molecule type" value="Genomic_DNA"/>
</dbReference>
<dbReference type="AlphaFoldDB" id="A0A814BZ06"/>
<dbReference type="Proteomes" id="UP000663832">
    <property type="component" value="Unassembled WGS sequence"/>
</dbReference>
<evidence type="ECO:0000313" key="2">
    <source>
        <dbReference type="EMBL" id="CAF0933266.1"/>
    </source>
</evidence>
<name>A0A814BZ06_9BILA</name>
<protein>
    <submittedName>
        <fullName evidence="2">Uncharacterized protein</fullName>
    </submittedName>
</protein>
<dbReference type="PANTHER" id="PTHR31655">
    <property type="entry name" value="PROTEIN FAM78A"/>
    <property type="match status" value="1"/>
</dbReference>
<feature type="compositionally biased region" description="Basic and acidic residues" evidence="1">
    <location>
        <begin position="23"/>
        <end position="50"/>
    </location>
</feature>
<feature type="compositionally biased region" description="Polar residues" evidence="1">
    <location>
        <begin position="89"/>
        <end position="108"/>
    </location>
</feature>
<dbReference type="OrthoDB" id="9995395at2759"/>
<feature type="region of interest" description="Disordered" evidence="1">
    <location>
        <begin position="68"/>
        <end position="136"/>
    </location>
</feature>
<keyword evidence="4" id="KW-1185">Reference proteome</keyword>
<dbReference type="InterPro" id="IPR029638">
    <property type="entry name" value="FAM78"/>
</dbReference>
<evidence type="ECO:0000313" key="3">
    <source>
        <dbReference type="EMBL" id="CAF1089928.1"/>
    </source>
</evidence>